<dbReference type="InterPro" id="IPR052036">
    <property type="entry name" value="Hydrolase/PRTase-associated"/>
</dbReference>
<keyword evidence="2" id="KW-1185">Reference proteome</keyword>
<evidence type="ECO:0000313" key="1">
    <source>
        <dbReference type="EMBL" id="CAK9264237.1"/>
    </source>
</evidence>
<sequence length="139" mass="16061">MKARLRYQCFDPYMDDEQEYARSLLYYPEGCREGVIKTLQELLQKRLDSIPPGKHGAFFDAVQNARIVKNAESYYRAMIQADDKSWNVRDKHMMDTLNLLLEHYGPESKGILWAHNSNIGDYRATSMKIRGEVNIGGLA</sequence>
<name>A0ABP0WFI8_9BRYO</name>
<dbReference type="Proteomes" id="UP001497444">
    <property type="component" value="Chromosome 16"/>
</dbReference>
<organism evidence="1 2">
    <name type="scientific">Sphagnum jensenii</name>
    <dbReference type="NCBI Taxonomy" id="128206"/>
    <lineage>
        <taxon>Eukaryota</taxon>
        <taxon>Viridiplantae</taxon>
        <taxon>Streptophyta</taxon>
        <taxon>Embryophyta</taxon>
        <taxon>Bryophyta</taxon>
        <taxon>Sphagnophytina</taxon>
        <taxon>Sphagnopsida</taxon>
        <taxon>Sphagnales</taxon>
        <taxon>Sphagnaceae</taxon>
        <taxon>Sphagnum</taxon>
    </lineage>
</organism>
<reference evidence="1" key="1">
    <citation type="submission" date="2024-02" db="EMBL/GenBank/DDBJ databases">
        <authorList>
            <consortium name="ELIXIR-Norway"/>
            <consortium name="Elixir Norway"/>
        </authorList>
    </citation>
    <scope>NUCLEOTIDE SEQUENCE</scope>
</reference>
<evidence type="ECO:0000313" key="2">
    <source>
        <dbReference type="Proteomes" id="UP001497444"/>
    </source>
</evidence>
<dbReference type="PANTHER" id="PTHR31299">
    <property type="entry name" value="ESTERASE, PUTATIVE (AFU_ORTHOLOGUE AFUA_1G05850)-RELATED"/>
    <property type="match status" value="1"/>
</dbReference>
<proteinExistence type="predicted"/>
<accession>A0ABP0WFI8</accession>
<dbReference type="Pfam" id="PF05139">
    <property type="entry name" value="Erythro_esteras"/>
    <property type="match status" value="1"/>
</dbReference>
<dbReference type="PANTHER" id="PTHR31299:SF0">
    <property type="entry name" value="ESTERASE, PUTATIVE (AFU_ORTHOLOGUE AFUA_1G05850)-RELATED"/>
    <property type="match status" value="1"/>
</dbReference>
<gene>
    <name evidence="1" type="ORF">CSSPJE1EN1_LOCUS9715</name>
</gene>
<protein>
    <submittedName>
        <fullName evidence="1">Uncharacterized protein</fullName>
    </submittedName>
</protein>
<dbReference type="EMBL" id="OZ020111">
    <property type="protein sequence ID" value="CAK9264237.1"/>
    <property type="molecule type" value="Genomic_DNA"/>
</dbReference>
<dbReference type="SUPFAM" id="SSF159501">
    <property type="entry name" value="EreA/ChaN-like"/>
    <property type="match status" value="1"/>
</dbReference>
<dbReference type="InterPro" id="IPR007815">
    <property type="entry name" value="Emycin_Estase"/>
</dbReference>